<dbReference type="AlphaFoldDB" id="A0A7M7P0Z3"/>
<dbReference type="RefSeq" id="XP_030844678.1">
    <property type="nucleotide sequence ID" value="XM_030988818.1"/>
</dbReference>
<sequence>MDQLHEGIYSGSEEHRDHLMEMYCQGDFMESYDDKKLKRRESDAKCRANITAGFDLLKEQVYASGSQEKVSKETILHQSFVRIKYLEGVLVALQQTKEISNGTKEMLQKVSPLQQLKDIHHQFVAFQQRRWSRGLPTQRPARDSPRTPHDRQGGIRRMTKRRRPKHKSLKKSPVLAKRKKCSPIIHLPPARHTPSRPQKRIKLASTEANQDQVVPLCSILHPTLKIPHPSSTRKGTGRGRMGRGRAGSQTVPYSPQGRKEDVQQENLYTNEKGAPSSPMIDVCTTPCKAGLLRGSSLISTPMKTYQIIGTSITPVKIAYDVESLEDSEKVPGPSPDLVCDEEPTSWAEDDSSSSSGSIPELHISHPWFSTGLLTGNHTPVPPAAKHQRPPSRPPVLEPQVGRKEMVDDKRKEFSGGGVLNENANGTKFKKQEKCTTPRKKYRKRATAARVRAWDSATGRVLSPVQPYSGVFKAMQQRKIDLSSESRSPAGGTNSPWGYLGQKLSPSRYDAPIRPMSSIIRERLVDRMNSDIVYMEDFTEESDEEIIDLLGMDSPVTRSSRPDNTVPTPCLDQNHDADDSSPACLRDVSIPPPTGTISPPSLARHSSMGYDESPELFKGFRSLWVKDSKGDSCIAVETGFEMDCYRQINNEEECFYDYHHQTRCDPDDAAMQEDDLFEADLGDMRHLDPALQPPSSSLDSEDYIVPLRRNKALDRIEVVIDADETCGSSRRKKRAVTPAMLMNDGVITPALASFASSALSMKHTRRTNVKGQRRRNVRLNLPKASTASSEEEDDLNIWKFTRAALNEKDVFGFLPSDSSYALITNNY</sequence>
<dbReference type="EnsemblMetazoa" id="XM_030988818">
    <property type="protein sequence ID" value="XP_030844678"/>
    <property type="gene ID" value="LOC100890024"/>
</dbReference>
<dbReference type="GeneID" id="100890024"/>
<name>A0A7M7P0Z3_STRPU</name>
<accession>A0A7M7P0Z3</accession>
<protein>
    <submittedName>
        <fullName evidence="2">Uncharacterized protein</fullName>
    </submittedName>
</protein>
<feature type="compositionally biased region" description="Polar residues" evidence="1">
    <location>
        <begin position="555"/>
        <end position="566"/>
    </location>
</feature>
<evidence type="ECO:0000256" key="1">
    <source>
        <dbReference type="SAM" id="MobiDB-lite"/>
    </source>
</evidence>
<dbReference type="SUPFAM" id="SSF47459">
    <property type="entry name" value="HLH, helix-loop-helix DNA-binding domain"/>
    <property type="match status" value="1"/>
</dbReference>
<dbReference type="KEGG" id="spu:100890024"/>
<feature type="region of interest" description="Disordered" evidence="1">
    <location>
        <begin position="588"/>
        <end position="607"/>
    </location>
</feature>
<feature type="compositionally biased region" description="Basic and acidic residues" evidence="1">
    <location>
        <begin position="140"/>
        <end position="153"/>
    </location>
</feature>
<dbReference type="OrthoDB" id="10151409at2759"/>
<feature type="region of interest" description="Disordered" evidence="1">
    <location>
        <begin position="553"/>
        <end position="581"/>
    </location>
</feature>
<evidence type="ECO:0000313" key="3">
    <source>
        <dbReference type="Proteomes" id="UP000007110"/>
    </source>
</evidence>
<feature type="region of interest" description="Disordered" evidence="1">
    <location>
        <begin position="326"/>
        <end position="403"/>
    </location>
</feature>
<feature type="region of interest" description="Disordered" evidence="1">
    <location>
        <begin position="130"/>
        <end position="180"/>
    </location>
</feature>
<reference evidence="3" key="1">
    <citation type="submission" date="2015-02" db="EMBL/GenBank/DDBJ databases">
        <title>Genome sequencing for Strongylocentrotus purpuratus.</title>
        <authorList>
            <person name="Murali S."/>
            <person name="Liu Y."/>
            <person name="Vee V."/>
            <person name="English A."/>
            <person name="Wang M."/>
            <person name="Skinner E."/>
            <person name="Han Y."/>
            <person name="Muzny D.M."/>
            <person name="Worley K.C."/>
            <person name="Gibbs R.A."/>
        </authorList>
    </citation>
    <scope>NUCLEOTIDE SEQUENCE</scope>
</reference>
<feature type="region of interest" description="Disordered" evidence="1">
    <location>
        <begin position="224"/>
        <end position="259"/>
    </location>
</feature>
<feature type="compositionally biased region" description="Acidic residues" evidence="1">
    <location>
        <begin position="338"/>
        <end position="351"/>
    </location>
</feature>
<evidence type="ECO:0000313" key="2">
    <source>
        <dbReference type="EnsemblMetazoa" id="XP_030844678"/>
    </source>
</evidence>
<dbReference type="InterPro" id="IPR036638">
    <property type="entry name" value="HLH_DNA-bd_sf"/>
</dbReference>
<dbReference type="Proteomes" id="UP000007110">
    <property type="component" value="Unassembled WGS sequence"/>
</dbReference>
<proteinExistence type="predicted"/>
<organism evidence="2 3">
    <name type="scientific">Strongylocentrotus purpuratus</name>
    <name type="common">Purple sea urchin</name>
    <dbReference type="NCBI Taxonomy" id="7668"/>
    <lineage>
        <taxon>Eukaryota</taxon>
        <taxon>Metazoa</taxon>
        <taxon>Echinodermata</taxon>
        <taxon>Eleutherozoa</taxon>
        <taxon>Echinozoa</taxon>
        <taxon>Echinoidea</taxon>
        <taxon>Euechinoidea</taxon>
        <taxon>Echinacea</taxon>
        <taxon>Camarodonta</taxon>
        <taxon>Echinidea</taxon>
        <taxon>Strongylocentrotidae</taxon>
        <taxon>Strongylocentrotus</taxon>
    </lineage>
</organism>
<dbReference type="InParanoid" id="A0A7M7P0Z3"/>
<keyword evidence="3" id="KW-1185">Reference proteome</keyword>
<reference evidence="2" key="2">
    <citation type="submission" date="2021-01" db="UniProtKB">
        <authorList>
            <consortium name="EnsemblMetazoa"/>
        </authorList>
    </citation>
    <scope>IDENTIFICATION</scope>
</reference>
<dbReference type="GO" id="GO:0046983">
    <property type="term" value="F:protein dimerization activity"/>
    <property type="evidence" value="ECO:0007669"/>
    <property type="project" value="InterPro"/>
</dbReference>
<feature type="compositionally biased region" description="Basic residues" evidence="1">
    <location>
        <begin position="157"/>
        <end position="180"/>
    </location>
</feature>
<dbReference type="OMA" id="PMKTYQI"/>